<dbReference type="EMBL" id="HBUE01195774">
    <property type="protein sequence ID" value="CAG6527592.1"/>
    <property type="molecule type" value="Transcribed_RNA"/>
</dbReference>
<organism evidence="1">
    <name type="scientific">Culex pipiens</name>
    <name type="common">House mosquito</name>
    <dbReference type="NCBI Taxonomy" id="7175"/>
    <lineage>
        <taxon>Eukaryota</taxon>
        <taxon>Metazoa</taxon>
        <taxon>Ecdysozoa</taxon>
        <taxon>Arthropoda</taxon>
        <taxon>Hexapoda</taxon>
        <taxon>Insecta</taxon>
        <taxon>Pterygota</taxon>
        <taxon>Neoptera</taxon>
        <taxon>Endopterygota</taxon>
        <taxon>Diptera</taxon>
        <taxon>Nematocera</taxon>
        <taxon>Culicoidea</taxon>
        <taxon>Culicidae</taxon>
        <taxon>Culicinae</taxon>
        <taxon>Culicini</taxon>
        <taxon>Culex</taxon>
        <taxon>Culex</taxon>
    </lineage>
</organism>
<evidence type="ECO:0000313" key="1">
    <source>
        <dbReference type="EMBL" id="CAG6527592.1"/>
    </source>
</evidence>
<dbReference type="EMBL" id="HBUE01301771">
    <property type="protein sequence ID" value="CAG6579314.1"/>
    <property type="molecule type" value="Transcribed_RNA"/>
</dbReference>
<dbReference type="AlphaFoldDB" id="A0A8D8H498"/>
<accession>A0A8D8H498</accession>
<protein>
    <submittedName>
        <fullName evidence="1">(northern house mosquito) hypothetical protein</fullName>
    </submittedName>
</protein>
<reference evidence="1" key="1">
    <citation type="submission" date="2021-05" db="EMBL/GenBank/DDBJ databases">
        <authorList>
            <person name="Alioto T."/>
            <person name="Alioto T."/>
            <person name="Gomez Garrido J."/>
        </authorList>
    </citation>
    <scope>NUCLEOTIDE SEQUENCE</scope>
</reference>
<proteinExistence type="predicted"/>
<sequence>MRCSCSRPVSQSCRPQHGFSSERFRPAPISTKTDVRTLRPDFHSQLKDLICHFLVANTVLLWPFDSVADPGQSFLQTPTLKRCLHHEIDERPIRLESLEQEPFAGAGNGSDR</sequence>
<name>A0A8D8H498_CULPI</name>